<sequence length="86" mass="9438">MFLLLSRRAMNLDVCSLKSTAVSLLSDFGYNASTLAEEFIKEMCSYGDAELRVVAAGIGGGASQEVINVKTTHKSNRYLVLIYDRN</sequence>
<gene>
    <name evidence="1" type="ORF">E3N88_38767</name>
</gene>
<dbReference type="OrthoDB" id="1671296at2759"/>
<comment type="caution">
    <text evidence="1">The sequence shown here is derived from an EMBL/GenBank/DDBJ whole genome shotgun (WGS) entry which is preliminary data.</text>
</comment>
<dbReference type="InterPro" id="IPR035985">
    <property type="entry name" value="Ubiquitin-activating_enz"/>
</dbReference>
<protein>
    <submittedName>
        <fullName evidence="1">Uncharacterized protein</fullName>
    </submittedName>
</protein>
<organism evidence="1 2">
    <name type="scientific">Mikania micrantha</name>
    <name type="common">bitter vine</name>
    <dbReference type="NCBI Taxonomy" id="192012"/>
    <lineage>
        <taxon>Eukaryota</taxon>
        <taxon>Viridiplantae</taxon>
        <taxon>Streptophyta</taxon>
        <taxon>Embryophyta</taxon>
        <taxon>Tracheophyta</taxon>
        <taxon>Spermatophyta</taxon>
        <taxon>Magnoliopsida</taxon>
        <taxon>eudicotyledons</taxon>
        <taxon>Gunneridae</taxon>
        <taxon>Pentapetalae</taxon>
        <taxon>asterids</taxon>
        <taxon>campanulids</taxon>
        <taxon>Asterales</taxon>
        <taxon>Asteraceae</taxon>
        <taxon>Asteroideae</taxon>
        <taxon>Heliantheae alliance</taxon>
        <taxon>Eupatorieae</taxon>
        <taxon>Mikania</taxon>
    </lineage>
</organism>
<evidence type="ECO:0000313" key="2">
    <source>
        <dbReference type="Proteomes" id="UP000326396"/>
    </source>
</evidence>
<keyword evidence="2" id="KW-1185">Reference proteome</keyword>
<reference evidence="1 2" key="1">
    <citation type="submission" date="2019-05" db="EMBL/GenBank/DDBJ databases">
        <title>Mikania micrantha, genome provides insights into the molecular mechanism of rapid growth.</title>
        <authorList>
            <person name="Liu B."/>
        </authorList>
    </citation>
    <scope>NUCLEOTIDE SEQUENCE [LARGE SCALE GENOMIC DNA]</scope>
    <source>
        <strain evidence="1">NLD-2019</strain>
        <tissue evidence="1">Leaf</tissue>
    </source>
</reference>
<dbReference type="Proteomes" id="UP000326396">
    <property type="component" value="Linkage Group LG8"/>
</dbReference>
<dbReference type="EMBL" id="SZYD01000018">
    <property type="protein sequence ID" value="KAD2805390.1"/>
    <property type="molecule type" value="Genomic_DNA"/>
</dbReference>
<proteinExistence type="predicted"/>
<evidence type="ECO:0000313" key="1">
    <source>
        <dbReference type="EMBL" id="KAD2805390.1"/>
    </source>
</evidence>
<accession>A0A5N6LV49</accession>
<dbReference type="GO" id="GO:0008641">
    <property type="term" value="F:ubiquitin-like modifier activating enzyme activity"/>
    <property type="evidence" value="ECO:0007669"/>
    <property type="project" value="InterPro"/>
</dbReference>
<dbReference type="AlphaFoldDB" id="A0A5N6LV49"/>
<dbReference type="SUPFAM" id="SSF69572">
    <property type="entry name" value="Activating enzymes of the ubiquitin-like proteins"/>
    <property type="match status" value="1"/>
</dbReference>
<name>A0A5N6LV49_9ASTR</name>
<dbReference type="Gene3D" id="3.40.50.720">
    <property type="entry name" value="NAD(P)-binding Rossmann-like Domain"/>
    <property type="match status" value="1"/>
</dbReference>